<evidence type="ECO:0000256" key="1">
    <source>
        <dbReference type="SAM" id="MobiDB-lite"/>
    </source>
</evidence>
<feature type="region of interest" description="Disordered" evidence="1">
    <location>
        <begin position="44"/>
        <end position="92"/>
    </location>
</feature>
<proteinExistence type="predicted"/>
<dbReference type="AlphaFoldDB" id="A0A4U6VYA9"/>
<name>A0A4U6VYA9_SETVI</name>
<dbReference type="EMBL" id="CM016553">
    <property type="protein sequence ID" value="TKW33039.1"/>
    <property type="molecule type" value="Genomic_DNA"/>
</dbReference>
<organism evidence="2 3">
    <name type="scientific">Setaria viridis</name>
    <name type="common">Green bristlegrass</name>
    <name type="synonym">Setaria italica subsp. viridis</name>
    <dbReference type="NCBI Taxonomy" id="4556"/>
    <lineage>
        <taxon>Eukaryota</taxon>
        <taxon>Viridiplantae</taxon>
        <taxon>Streptophyta</taxon>
        <taxon>Embryophyta</taxon>
        <taxon>Tracheophyta</taxon>
        <taxon>Spermatophyta</taxon>
        <taxon>Magnoliopsida</taxon>
        <taxon>Liliopsida</taxon>
        <taxon>Poales</taxon>
        <taxon>Poaceae</taxon>
        <taxon>PACMAD clade</taxon>
        <taxon>Panicoideae</taxon>
        <taxon>Panicodae</taxon>
        <taxon>Paniceae</taxon>
        <taxon>Cenchrinae</taxon>
        <taxon>Setaria</taxon>
    </lineage>
</organism>
<evidence type="ECO:0000313" key="2">
    <source>
        <dbReference type="EMBL" id="TKW33039.1"/>
    </source>
</evidence>
<feature type="compositionally biased region" description="Polar residues" evidence="1">
    <location>
        <begin position="44"/>
        <end position="54"/>
    </location>
</feature>
<accession>A0A4U6VYA9</accession>
<evidence type="ECO:0000313" key="3">
    <source>
        <dbReference type="Proteomes" id="UP000298652"/>
    </source>
</evidence>
<dbReference type="Proteomes" id="UP000298652">
    <property type="component" value="Chromosome 2"/>
</dbReference>
<reference evidence="2" key="1">
    <citation type="submission" date="2019-03" db="EMBL/GenBank/DDBJ databases">
        <title>WGS assembly of Setaria viridis.</title>
        <authorList>
            <person name="Huang P."/>
            <person name="Jenkins J."/>
            <person name="Grimwood J."/>
            <person name="Barry K."/>
            <person name="Healey A."/>
            <person name="Mamidi S."/>
            <person name="Sreedasyam A."/>
            <person name="Shu S."/>
            <person name="Feldman M."/>
            <person name="Wu J."/>
            <person name="Yu Y."/>
            <person name="Chen C."/>
            <person name="Johnson J."/>
            <person name="Rokhsar D."/>
            <person name="Baxter I."/>
            <person name="Schmutz J."/>
            <person name="Brutnell T."/>
            <person name="Kellogg E."/>
        </authorList>
    </citation>
    <scope>NUCLEOTIDE SEQUENCE [LARGE SCALE GENOMIC DNA]</scope>
</reference>
<protein>
    <submittedName>
        <fullName evidence="2">Uncharacterized protein</fullName>
    </submittedName>
</protein>
<gene>
    <name evidence="2" type="ORF">SEVIR_2G207150v2</name>
</gene>
<sequence length="148" mass="15596">MAEFLRHLRSLADSSTIPLPPPNSSCPEMRPFLGYILSPSSPSIIHQIDGNRSSPKVPGTFPPLAPPQCGAPPTSLPHRQPMPQMEPSDAASVPHRLVEPFLSAPFLPTYAAPRGPLNLGMVPPSPCVGQNHDSLPVVSRACVVASGG</sequence>
<dbReference type="Gramene" id="TKW33039">
    <property type="protein sequence ID" value="TKW33039"/>
    <property type="gene ID" value="SEVIR_2G207150v2"/>
</dbReference>
<feature type="compositionally biased region" description="Pro residues" evidence="1">
    <location>
        <begin position="60"/>
        <end position="70"/>
    </location>
</feature>
<keyword evidence="3" id="KW-1185">Reference proteome</keyword>